<accession>A0ABM4CJB8</accession>
<gene>
    <name evidence="14" type="primary">LOC100207593</name>
</gene>
<dbReference type="CDD" id="cd01717">
    <property type="entry name" value="Sm_B"/>
    <property type="match status" value="1"/>
</dbReference>
<dbReference type="Proteomes" id="UP001652625">
    <property type="component" value="Chromosome 09"/>
</dbReference>
<evidence type="ECO:0000256" key="2">
    <source>
        <dbReference type="ARBA" id="ARBA00004496"/>
    </source>
</evidence>
<keyword evidence="5" id="KW-0507">mRNA processing</keyword>
<dbReference type="Pfam" id="PF01423">
    <property type="entry name" value="LSM"/>
    <property type="match status" value="1"/>
</dbReference>
<feature type="domain" description="Sm" evidence="12">
    <location>
        <begin position="5"/>
        <end position="89"/>
    </location>
</feature>
<feature type="region of interest" description="Disordered" evidence="11">
    <location>
        <begin position="83"/>
        <end position="179"/>
    </location>
</feature>
<name>A0ABM4CJB8_HYDVU</name>
<dbReference type="InterPro" id="IPR001163">
    <property type="entry name" value="Sm_dom_euk/arc"/>
</dbReference>
<dbReference type="InterPro" id="IPR010920">
    <property type="entry name" value="LSM_dom_sf"/>
</dbReference>
<comment type="subcellular location">
    <subcellularLocation>
        <location evidence="2">Cytoplasm</location>
    </subcellularLocation>
    <subcellularLocation>
        <location evidence="1">Nucleus</location>
    </subcellularLocation>
</comment>
<dbReference type="RefSeq" id="XP_002160894.1">
    <property type="nucleotide sequence ID" value="XM_002160858.5"/>
</dbReference>
<evidence type="ECO:0000256" key="11">
    <source>
        <dbReference type="SAM" id="MobiDB-lite"/>
    </source>
</evidence>
<dbReference type="InterPro" id="IPR050914">
    <property type="entry name" value="snRNP_SmB/NAA38-like"/>
</dbReference>
<evidence type="ECO:0000256" key="7">
    <source>
        <dbReference type="ARBA" id="ARBA00023187"/>
    </source>
</evidence>
<evidence type="ECO:0000256" key="1">
    <source>
        <dbReference type="ARBA" id="ARBA00004123"/>
    </source>
</evidence>
<keyword evidence="6" id="KW-0694">RNA-binding</keyword>
<dbReference type="GeneID" id="100207593"/>
<evidence type="ECO:0000256" key="6">
    <source>
        <dbReference type="ARBA" id="ARBA00022884"/>
    </source>
</evidence>
<dbReference type="PANTHER" id="PTHR10701">
    <property type="entry name" value="SMALL NUCLEAR RIBONUCLEOPROTEIN-ASSOCIATED PROTEIN B AND N"/>
    <property type="match status" value="1"/>
</dbReference>
<protein>
    <recommendedName>
        <fullName evidence="10">Sm protein B</fullName>
    </recommendedName>
</protein>
<evidence type="ECO:0000256" key="4">
    <source>
        <dbReference type="ARBA" id="ARBA00022490"/>
    </source>
</evidence>
<keyword evidence="9 14" id="KW-0687">Ribonucleoprotein</keyword>
<evidence type="ECO:0000256" key="10">
    <source>
        <dbReference type="ARBA" id="ARBA00041355"/>
    </source>
</evidence>
<keyword evidence="7" id="KW-0508">mRNA splicing</keyword>
<organism evidence="13 14">
    <name type="scientific">Hydra vulgaris</name>
    <name type="common">Hydra</name>
    <name type="synonym">Hydra attenuata</name>
    <dbReference type="NCBI Taxonomy" id="6087"/>
    <lineage>
        <taxon>Eukaryota</taxon>
        <taxon>Metazoa</taxon>
        <taxon>Cnidaria</taxon>
        <taxon>Hydrozoa</taxon>
        <taxon>Hydroidolina</taxon>
        <taxon>Anthoathecata</taxon>
        <taxon>Aplanulata</taxon>
        <taxon>Hydridae</taxon>
        <taxon>Hydra</taxon>
    </lineage>
</organism>
<dbReference type="GO" id="GO:1990904">
    <property type="term" value="C:ribonucleoprotein complex"/>
    <property type="evidence" value="ECO:0007669"/>
    <property type="project" value="UniProtKB-KW"/>
</dbReference>
<keyword evidence="13" id="KW-1185">Reference proteome</keyword>
<evidence type="ECO:0000256" key="8">
    <source>
        <dbReference type="ARBA" id="ARBA00023242"/>
    </source>
</evidence>
<dbReference type="Gene3D" id="2.30.30.100">
    <property type="match status" value="1"/>
</dbReference>
<evidence type="ECO:0000256" key="3">
    <source>
        <dbReference type="ARBA" id="ARBA00009123"/>
    </source>
</evidence>
<sequence length="179" mass="18940">MPQLGKSAKMLQHINYRMRCQLQDGRTFIGTFLAFDKHMNLILGDCDEFRKIKPKTNKGVEKEKEEKRALGLVLLRGEHLVSMTVEAPPSKEDRNKTPAASASAGTGAGRAAGRGIPAPSMGAPVGLAGPVRGVGGPSQQVMTPQMGAPPQQYGRGGPPPPGMMAGPPPGMLPPGQPRW</sequence>
<evidence type="ECO:0000256" key="5">
    <source>
        <dbReference type="ARBA" id="ARBA00022664"/>
    </source>
</evidence>
<dbReference type="SMART" id="SM00651">
    <property type="entry name" value="Sm"/>
    <property type="match status" value="1"/>
</dbReference>
<dbReference type="PROSITE" id="PS52002">
    <property type="entry name" value="SM"/>
    <property type="match status" value="1"/>
</dbReference>
<keyword evidence="8" id="KW-0539">Nucleus</keyword>
<evidence type="ECO:0000259" key="12">
    <source>
        <dbReference type="PROSITE" id="PS52002"/>
    </source>
</evidence>
<dbReference type="InterPro" id="IPR047575">
    <property type="entry name" value="Sm"/>
</dbReference>
<evidence type="ECO:0000313" key="13">
    <source>
        <dbReference type="Proteomes" id="UP001652625"/>
    </source>
</evidence>
<dbReference type="SUPFAM" id="SSF50182">
    <property type="entry name" value="Sm-like ribonucleoproteins"/>
    <property type="match status" value="1"/>
</dbReference>
<evidence type="ECO:0000313" key="14">
    <source>
        <dbReference type="RefSeq" id="XP_065661849.1"/>
    </source>
</evidence>
<evidence type="ECO:0000256" key="9">
    <source>
        <dbReference type="ARBA" id="ARBA00023274"/>
    </source>
</evidence>
<dbReference type="RefSeq" id="XP_065661849.1">
    <property type="nucleotide sequence ID" value="XM_065805777.1"/>
</dbReference>
<dbReference type="PANTHER" id="PTHR10701:SF0">
    <property type="entry name" value="SMALL NUCLEAR RIBONUCLEOPROTEIN-ASSOCIATED PROTEIN B"/>
    <property type="match status" value="1"/>
</dbReference>
<proteinExistence type="inferred from homology"/>
<comment type="similarity">
    <text evidence="3">Belongs to the snRNP SmB/SmN family.</text>
</comment>
<keyword evidence="4" id="KW-0963">Cytoplasm</keyword>
<feature type="compositionally biased region" description="Pro residues" evidence="11">
    <location>
        <begin position="157"/>
        <end position="179"/>
    </location>
</feature>
<reference evidence="14" key="1">
    <citation type="submission" date="2025-08" db="UniProtKB">
        <authorList>
            <consortium name="RefSeq"/>
        </authorList>
    </citation>
    <scope>IDENTIFICATION</scope>
</reference>